<feature type="non-terminal residue" evidence="1">
    <location>
        <position position="1"/>
    </location>
</feature>
<feature type="non-terminal residue" evidence="1">
    <location>
        <position position="51"/>
    </location>
</feature>
<keyword evidence="2" id="KW-1185">Reference proteome</keyword>
<gene>
    <name evidence="1" type="ORF">RPERSI_LOCUS18320</name>
</gene>
<dbReference type="Proteomes" id="UP000789920">
    <property type="component" value="Unassembled WGS sequence"/>
</dbReference>
<reference evidence="1" key="1">
    <citation type="submission" date="2021-06" db="EMBL/GenBank/DDBJ databases">
        <authorList>
            <person name="Kallberg Y."/>
            <person name="Tangrot J."/>
            <person name="Rosling A."/>
        </authorList>
    </citation>
    <scope>NUCLEOTIDE SEQUENCE</scope>
    <source>
        <strain evidence="1">MA461A</strain>
    </source>
</reference>
<sequence>EHAFAFVTAFLDILPLGNLIEFMWDTYDCDCKEDKIFINDKDIIWVEYVTE</sequence>
<protein>
    <submittedName>
        <fullName evidence="1">33379_t:CDS:1</fullName>
    </submittedName>
</protein>
<dbReference type="EMBL" id="CAJVQC010048334">
    <property type="protein sequence ID" value="CAG8786072.1"/>
    <property type="molecule type" value="Genomic_DNA"/>
</dbReference>
<comment type="caution">
    <text evidence="1">The sequence shown here is derived from an EMBL/GenBank/DDBJ whole genome shotgun (WGS) entry which is preliminary data.</text>
</comment>
<evidence type="ECO:0000313" key="2">
    <source>
        <dbReference type="Proteomes" id="UP000789920"/>
    </source>
</evidence>
<evidence type="ECO:0000313" key="1">
    <source>
        <dbReference type="EMBL" id="CAG8786072.1"/>
    </source>
</evidence>
<proteinExistence type="predicted"/>
<organism evidence="1 2">
    <name type="scientific">Racocetra persica</name>
    <dbReference type="NCBI Taxonomy" id="160502"/>
    <lineage>
        <taxon>Eukaryota</taxon>
        <taxon>Fungi</taxon>
        <taxon>Fungi incertae sedis</taxon>
        <taxon>Mucoromycota</taxon>
        <taxon>Glomeromycotina</taxon>
        <taxon>Glomeromycetes</taxon>
        <taxon>Diversisporales</taxon>
        <taxon>Gigasporaceae</taxon>
        <taxon>Racocetra</taxon>
    </lineage>
</organism>
<name>A0ACA9RBQ1_9GLOM</name>
<accession>A0ACA9RBQ1</accession>